<feature type="compositionally biased region" description="Basic residues" evidence="1">
    <location>
        <begin position="612"/>
        <end position="621"/>
    </location>
</feature>
<sequence length="621" mass="66111">MSFRVRTQFRLGTEGRGISKDNRERCSFGWRDGMRRAAPVGNVIASSAGTDQPGEEVTTQNVVYWRIFINERGNEIQPAEVFLILPPSPIAFGSSSQSTPASIAVLTTSIDINPVFFHITMMVSSTATRGGDSFAVDVASAVTTTLQAPQPLPPSGFVSCPTQHGLGRSNDENLLQAIVRSISYRLEKLSLSDEPVLESHTTAECYPVYTATPAGTDPTPSKHSARPSLRNIKPRLLGKLSNGLKAGLQKSIRKRANTKKTRTLIPPLPVSPCPPVEHEETLIGQTVESRSGLLLSGALEANLDSRDPPFQLLFAFAARAPPTHETVNTTFLQPGSSDASPVADDSMDEDRQQPPLARPESPVPMELEAMSPSSDAIMVPEFPSVPSKDSTSEDTPTSIPEPRDELMRDEEQCSSDSEDADPMESADTMITDVPTAESASSTLPSREIDMDDAADLKGPSPVQRETTSFVQPTQTPPASDKRSQLPMPDTNPGPDSVPVNSANVPASELPPPSAQTLPTVRLYKAAESSSAVGDSRNIRPASTQRQVPLIESTESTATSTAGASPTSTAVDEVVASSTQATKSAAGPSTPTPASSQMNPTEAQEQVPNAHSSHVHKAHFPS</sequence>
<feature type="compositionally biased region" description="Polar residues" evidence="1">
    <location>
        <begin position="575"/>
        <end position="611"/>
    </location>
</feature>
<protein>
    <submittedName>
        <fullName evidence="2">Uncharacterized protein</fullName>
    </submittedName>
</protein>
<evidence type="ECO:0000313" key="3">
    <source>
        <dbReference type="Proteomes" id="UP000054248"/>
    </source>
</evidence>
<dbReference type="AlphaFoldDB" id="A0A0C3PSE6"/>
<dbReference type="HOGENOM" id="CLU_440190_0_0_1"/>
<feature type="compositionally biased region" description="Polar residues" evidence="1">
    <location>
        <begin position="463"/>
        <end position="477"/>
    </location>
</feature>
<dbReference type="EMBL" id="KN823359">
    <property type="protein sequence ID" value="KIO17635.1"/>
    <property type="molecule type" value="Genomic_DNA"/>
</dbReference>
<gene>
    <name evidence="2" type="ORF">M407DRAFT_32676</name>
</gene>
<reference evidence="2 3" key="1">
    <citation type="submission" date="2014-04" db="EMBL/GenBank/DDBJ databases">
        <authorList>
            <consortium name="DOE Joint Genome Institute"/>
            <person name="Kuo A."/>
            <person name="Girlanda M."/>
            <person name="Perotto S."/>
            <person name="Kohler A."/>
            <person name="Nagy L.G."/>
            <person name="Floudas D."/>
            <person name="Copeland A."/>
            <person name="Barry K.W."/>
            <person name="Cichocki N."/>
            <person name="Veneault-Fourrey C."/>
            <person name="LaButti K."/>
            <person name="Lindquist E.A."/>
            <person name="Lipzen A."/>
            <person name="Lundell T."/>
            <person name="Morin E."/>
            <person name="Murat C."/>
            <person name="Sun H."/>
            <person name="Tunlid A."/>
            <person name="Henrissat B."/>
            <person name="Grigoriev I.V."/>
            <person name="Hibbett D.S."/>
            <person name="Martin F."/>
            <person name="Nordberg H.P."/>
            <person name="Cantor M.N."/>
            <person name="Hua S.X."/>
        </authorList>
    </citation>
    <scope>NUCLEOTIDE SEQUENCE [LARGE SCALE GENOMIC DNA]</scope>
    <source>
        <strain evidence="2 3">MUT 4182</strain>
    </source>
</reference>
<accession>A0A0C3PSE6</accession>
<evidence type="ECO:0000256" key="1">
    <source>
        <dbReference type="SAM" id="MobiDB-lite"/>
    </source>
</evidence>
<feature type="compositionally biased region" description="Low complexity" evidence="1">
    <location>
        <begin position="552"/>
        <end position="569"/>
    </location>
</feature>
<name>A0A0C3PSE6_9AGAM</name>
<feature type="compositionally biased region" description="Polar residues" evidence="1">
    <location>
        <begin position="387"/>
        <end position="398"/>
    </location>
</feature>
<feature type="compositionally biased region" description="Basic and acidic residues" evidence="1">
    <location>
        <begin position="401"/>
        <end position="411"/>
    </location>
</feature>
<feature type="compositionally biased region" description="Acidic residues" evidence="1">
    <location>
        <begin position="412"/>
        <end position="424"/>
    </location>
</feature>
<proteinExistence type="predicted"/>
<keyword evidence="3" id="KW-1185">Reference proteome</keyword>
<evidence type="ECO:0000313" key="2">
    <source>
        <dbReference type="EMBL" id="KIO17635.1"/>
    </source>
</evidence>
<feature type="compositionally biased region" description="Polar residues" evidence="1">
    <location>
        <begin position="326"/>
        <end position="339"/>
    </location>
</feature>
<organism evidence="2 3">
    <name type="scientific">Tulasnella calospora MUT 4182</name>
    <dbReference type="NCBI Taxonomy" id="1051891"/>
    <lineage>
        <taxon>Eukaryota</taxon>
        <taxon>Fungi</taxon>
        <taxon>Dikarya</taxon>
        <taxon>Basidiomycota</taxon>
        <taxon>Agaricomycotina</taxon>
        <taxon>Agaricomycetes</taxon>
        <taxon>Cantharellales</taxon>
        <taxon>Tulasnellaceae</taxon>
        <taxon>Tulasnella</taxon>
    </lineage>
</organism>
<reference evidence="3" key="2">
    <citation type="submission" date="2015-01" db="EMBL/GenBank/DDBJ databases">
        <title>Evolutionary Origins and Diversification of the Mycorrhizal Mutualists.</title>
        <authorList>
            <consortium name="DOE Joint Genome Institute"/>
            <consortium name="Mycorrhizal Genomics Consortium"/>
            <person name="Kohler A."/>
            <person name="Kuo A."/>
            <person name="Nagy L.G."/>
            <person name="Floudas D."/>
            <person name="Copeland A."/>
            <person name="Barry K.W."/>
            <person name="Cichocki N."/>
            <person name="Veneault-Fourrey C."/>
            <person name="LaButti K."/>
            <person name="Lindquist E.A."/>
            <person name="Lipzen A."/>
            <person name="Lundell T."/>
            <person name="Morin E."/>
            <person name="Murat C."/>
            <person name="Riley R."/>
            <person name="Ohm R."/>
            <person name="Sun H."/>
            <person name="Tunlid A."/>
            <person name="Henrissat B."/>
            <person name="Grigoriev I.V."/>
            <person name="Hibbett D.S."/>
            <person name="Martin F."/>
        </authorList>
    </citation>
    <scope>NUCLEOTIDE SEQUENCE [LARGE SCALE GENOMIC DNA]</scope>
    <source>
        <strain evidence="3">MUT 4182</strain>
    </source>
</reference>
<feature type="region of interest" description="Disordered" evidence="1">
    <location>
        <begin position="326"/>
        <end position="621"/>
    </location>
</feature>
<dbReference type="Proteomes" id="UP000054248">
    <property type="component" value="Unassembled WGS sequence"/>
</dbReference>
<dbReference type="OrthoDB" id="3319337at2759"/>